<dbReference type="Pfam" id="PF00179">
    <property type="entry name" value="UQ_con"/>
    <property type="match status" value="1"/>
</dbReference>
<feature type="domain" description="UBC core" evidence="1">
    <location>
        <begin position="1"/>
        <end position="107"/>
    </location>
</feature>
<comment type="caution">
    <text evidence="2">The sequence shown here is derived from an EMBL/GenBank/DDBJ whole genome shotgun (WGS) entry which is preliminary data.</text>
</comment>
<dbReference type="AlphaFoldDB" id="A0A9W7B8A4"/>
<keyword evidence="3" id="KW-1185">Reference proteome</keyword>
<sequence length="197" mass="22570">MYPFSPPTLHATFPIYHPNISLATGHVRLPILSPQTWRPVLSIGNVFQNLEMCFMEPFMDDDRRGEDTGEGGRRDEFVENKEAAVMFRENREEFCNIVHSTLLGGFYFSTSFPPCLRTFGSPPLHPSSETMNMVEPIGLGSPAKYFTNKRKYSEEDFENSQQSLDRMHISAEDDDFFNPEISCRKRFKVGADDPTEI</sequence>
<dbReference type="PROSITE" id="PS50127">
    <property type="entry name" value="UBC_2"/>
    <property type="match status" value="1"/>
</dbReference>
<dbReference type="SUPFAM" id="SSF54495">
    <property type="entry name" value="UBC-like"/>
    <property type="match status" value="1"/>
</dbReference>
<reference evidence="3" key="1">
    <citation type="journal article" date="2023" name="Commun. Biol.">
        <title>Genome analysis of Parmales, the sister group of diatoms, reveals the evolutionary specialization of diatoms from phago-mixotrophs to photoautotrophs.</title>
        <authorList>
            <person name="Ban H."/>
            <person name="Sato S."/>
            <person name="Yoshikawa S."/>
            <person name="Yamada K."/>
            <person name="Nakamura Y."/>
            <person name="Ichinomiya M."/>
            <person name="Sato N."/>
            <person name="Blanc-Mathieu R."/>
            <person name="Endo H."/>
            <person name="Kuwata A."/>
            <person name="Ogata H."/>
        </authorList>
    </citation>
    <scope>NUCLEOTIDE SEQUENCE [LARGE SCALE GENOMIC DNA]</scope>
    <source>
        <strain evidence="3">NIES 3699</strain>
    </source>
</reference>
<protein>
    <recommendedName>
        <fullName evidence="1">UBC core domain-containing protein</fullName>
    </recommendedName>
</protein>
<dbReference type="InterPro" id="IPR000608">
    <property type="entry name" value="UBC"/>
</dbReference>
<dbReference type="Gene3D" id="3.10.110.10">
    <property type="entry name" value="Ubiquitin Conjugating Enzyme"/>
    <property type="match status" value="1"/>
</dbReference>
<proteinExistence type="predicted"/>
<dbReference type="Proteomes" id="UP001165160">
    <property type="component" value="Unassembled WGS sequence"/>
</dbReference>
<organism evidence="2 3">
    <name type="scientific">Triparma verrucosa</name>
    <dbReference type="NCBI Taxonomy" id="1606542"/>
    <lineage>
        <taxon>Eukaryota</taxon>
        <taxon>Sar</taxon>
        <taxon>Stramenopiles</taxon>
        <taxon>Ochrophyta</taxon>
        <taxon>Bolidophyceae</taxon>
        <taxon>Parmales</taxon>
        <taxon>Triparmaceae</taxon>
        <taxon>Triparma</taxon>
    </lineage>
</organism>
<evidence type="ECO:0000313" key="3">
    <source>
        <dbReference type="Proteomes" id="UP001165160"/>
    </source>
</evidence>
<gene>
    <name evidence="2" type="ORF">TrVE_jg4428</name>
</gene>
<evidence type="ECO:0000313" key="2">
    <source>
        <dbReference type="EMBL" id="GMH86081.1"/>
    </source>
</evidence>
<dbReference type="InterPro" id="IPR016135">
    <property type="entry name" value="UBQ-conjugating_enzyme/RWD"/>
</dbReference>
<dbReference type="EMBL" id="BRXX01000056">
    <property type="protein sequence ID" value="GMH86081.1"/>
    <property type="molecule type" value="Genomic_DNA"/>
</dbReference>
<accession>A0A9W7B8A4</accession>
<name>A0A9W7B8A4_9STRA</name>
<evidence type="ECO:0000259" key="1">
    <source>
        <dbReference type="PROSITE" id="PS50127"/>
    </source>
</evidence>